<protein>
    <submittedName>
        <fullName evidence="2">Uncharacterized protein</fullName>
    </submittedName>
</protein>
<dbReference type="PANTHER" id="PTHR31389">
    <property type="entry name" value="LD39211P"/>
    <property type="match status" value="1"/>
</dbReference>
<dbReference type="EnsemblMetazoa" id="XM_038205802.1">
    <property type="protein sequence ID" value="XP_038061730.1"/>
    <property type="gene ID" value="LOC119732344"/>
</dbReference>
<dbReference type="OrthoDB" id="5954868at2759"/>
<evidence type="ECO:0000256" key="1">
    <source>
        <dbReference type="SAM" id="Phobius"/>
    </source>
</evidence>
<name>A0A914ACT1_PATMI</name>
<dbReference type="InterPro" id="IPR012444">
    <property type="entry name" value="DUF1647"/>
</dbReference>
<keyword evidence="1" id="KW-0812">Transmembrane</keyword>
<proteinExistence type="predicted"/>
<keyword evidence="1" id="KW-1133">Transmembrane helix</keyword>
<evidence type="ECO:0000313" key="2">
    <source>
        <dbReference type="EnsemblMetazoa" id="XP_038061730.1"/>
    </source>
</evidence>
<accession>A0A914ACT1</accession>
<dbReference type="PANTHER" id="PTHR31389:SF4">
    <property type="entry name" value="LD39211P"/>
    <property type="match status" value="1"/>
</dbReference>
<sequence>MASQTLLYMKLALSVLIVLCAAMVGYHVFMKQDYMEKSLKQVPTEVTRDPDDVRLSGVIPRNSSTVERKLIKDIDNESRDIDTGQVRRNGVIEEVGIDERMIGLVTADPRELMNRTVIVTAISQNHLKESMGMIASVQEFLPNTRIVMYNLGLNTAGIQQVNTERLLEMDLIEVYKILNGLEGIEESKLFQRHDNPFQETLDEFGVIFWCDASARYQQDPLVLFSLLKEQQGFMRRIMEFKSNKMLVRTHPKMFEAIGIDREQFRADAGYAMCFEANRLLFVNSALVRTKIIGPWVDCAMNMACIAPKGSVLAQNQKGPQRYTHRFDQAALALVAYKNMRGVWNANNDRSELFHEVVGLSRSAAGSEKVQFCKS</sequence>
<dbReference type="OMA" id="YLPSHAW"/>
<dbReference type="AlphaFoldDB" id="A0A914ACT1"/>
<dbReference type="Pfam" id="PF07801">
    <property type="entry name" value="DUF1647"/>
    <property type="match status" value="1"/>
</dbReference>
<dbReference type="GeneID" id="119732344"/>
<dbReference type="RefSeq" id="XP_038061730.1">
    <property type="nucleotide sequence ID" value="XM_038205802.1"/>
</dbReference>
<dbReference type="Proteomes" id="UP000887568">
    <property type="component" value="Unplaced"/>
</dbReference>
<organism evidence="2 3">
    <name type="scientific">Patiria miniata</name>
    <name type="common">Bat star</name>
    <name type="synonym">Asterina miniata</name>
    <dbReference type="NCBI Taxonomy" id="46514"/>
    <lineage>
        <taxon>Eukaryota</taxon>
        <taxon>Metazoa</taxon>
        <taxon>Echinodermata</taxon>
        <taxon>Eleutherozoa</taxon>
        <taxon>Asterozoa</taxon>
        <taxon>Asteroidea</taxon>
        <taxon>Valvatacea</taxon>
        <taxon>Valvatida</taxon>
        <taxon>Asterinidae</taxon>
        <taxon>Patiria</taxon>
    </lineage>
</organism>
<reference evidence="2" key="1">
    <citation type="submission" date="2022-11" db="UniProtKB">
        <authorList>
            <consortium name="EnsemblMetazoa"/>
        </authorList>
    </citation>
    <scope>IDENTIFICATION</scope>
</reference>
<feature type="transmembrane region" description="Helical" evidence="1">
    <location>
        <begin position="6"/>
        <end position="29"/>
    </location>
</feature>
<keyword evidence="3" id="KW-1185">Reference proteome</keyword>
<keyword evidence="1" id="KW-0472">Membrane</keyword>
<evidence type="ECO:0000313" key="3">
    <source>
        <dbReference type="Proteomes" id="UP000887568"/>
    </source>
</evidence>